<protein>
    <submittedName>
        <fullName evidence="1">Uncharacterized protein</fullName>
    </submittedName>
</protein>
<proteinExistence type="predicted"/>
<sequence length="225" mass="25461">MSDPNAVFQNAFYVGNNFNAILYGVELVLYFASVWLILQARGRTSKRSDRLFLFFSTGLLLMITIYVAVQAVFGQEMWIVNANYPGGSAQYLADNAAIWYETLGSAASVVLNLMSDGLLIYRTYIVWSDWRVAIFPSILYFGSAGGLRISRKPNPCSDAWDLPCSPRDPHLLHLWRAQLGLLPWQGCRHRPCVLFRRHWTELHVLDAHLRPHSVGREAHGGHARA</sequence>
<reference evidence="1" key="1">
    <citation type="submission" date="2022-08" db="EMBL/GenBank/DDBJ databases">
        <title>Genome Sequence of Pycnoporus sanguineus.</title>
        <authorList>
            <person name="Buettner E."/>
        </authorList>
    </citation>
    <scope>NUCLEOTIDE SEQUENCE</scope>
    <source>
        <strain evidence="1">CG-C14</strain>
    </source>
</reference>
<accession>A0ACC1N4C0</accession>
<evidence type="ECO:0000313" key="1">
    <source>
        <dbReference type="EMBL" id="KAJ2973934.1"/>
    </source>
</evidence>
<keyword evidence="2" id="KW-1185">Reference proteome</keyword>
<name>A0ACC1N4C0_9APHY</name>
<comment type="caution">
    <text evidence="1">The sequence shown here is derived from an EMBL/GenBank/DDBJ whole genome shotgun (WGS) entry which is preliminary data.</text>
</comment>
<organism evidence="1 2">
    <name type="scientific">Trametes sanguinea</name>
    <dbReference type="NCBI Taxonomy" id="158606"/>
    <lineage>
        <taxon>Eukaryota</taxon>
        <taxon>Fungi</taxon>
        <taxon>Dikarya</taxon>
        <taxon>Basidiomycota</taxon>
        <taxon>Agaricomycotina</taxon>
        <taxon>Agaricomycetes</taxon>
        <taxon>Polyporales</taxon>
        <taxon>Polyporaceae</taxon>
        <taxon>Trametes</taxon>
    </lineage>
</organism>
<dbReference type="Proteomes" id="UP001144978">
    <property type="component" value="Unassembled WGS sequence"/>
</dbReference>
<dbReference type="EMBL" id="JANSHE010004898">
    <property type="protein sequence ID" value="KAJ2973934.1"/>
    <property type="molecule type" value="Genomic_DNA"/>
</dbReference>
<evidence type="ECO:0000313" key="2">
    <source>
        <dbReference type="Proteomes" id="UP001144978"/>
    </source>
</evidence>
<gene>
    <name evidence="1" type="ORF">NUW54_g11974</name>
</gene>